<keyword evidence="1" id="KW-0479">Metal-binding</keyword>
<sequence>TPRVESSSDTPREEIDIDHLLNCFSKTYDAFCSKFTADAQFQQQHVPTPAYSEQISVASPQQTEMTNEQPQSQLLEVPSHWPTLYSLPKDADSLAFVAPNIYNCKFCRKHYLSRAALTRHINNYQAKRHLRCWECGLFQKCIRKYCKIL</sequence>
<feature type="domain" description="C2H2-type" evidence="2">
    <location>
        <begin position="102"/>
        <end position="129"/>
    </location>
</feature>
<evidence type="ECO:0000259" key="2">
    <source>
        <dbReference type="PROSITE" id="PS50157"/>
    </source>
</evidence>
<gene>
    <name evidence="3" type="ORF">TSAR_012822</name>
</gene>
<organism evidence="3 4">
    <name type="scientific">Trichomalopsis sarcophagae</name>
    <dbReference type="NCBI Taxonomy" id="543379"/>
    <lineage>
        <taxon>Eukaryota</taxon>
        <taxon>Metazoa</taxon>
        <taxon>Ecdysozoa</taxon>
        <taxon>Arthropoda</taxon>
        <taxon>Hexapoda</taxon>
        <taxon>Insecta</taxon>
        <taxon>Pterygota</taxon>
        <taxon>Neoptera</taxon>
        <taxon>Endopterygota</taxon>
        <taxon>Hymenoptera</taxon>
        <taxon>Apocrita</taxon>
        <taxon>Proctotrupomorpha</taxon>
        <taxon>Chalcidoidea</taxon>
        <taxon>Pteromalidae</taxon>
        <taxon>Pteromalinae</taxon>
        <taxon>Trichomalopsis</taxon>
    </lineage>
</organism>
<dbReference type="AlphaFoldDB" id="A0A232F2W1"/>
<keyword evidence="4" id="KW-1185">Reference proteome</keyword>
<evidence type="ECO:0000313" key="3">
    <source>
        <dbReference type="EMBL" id="OXU25166.1"/>
    </source>
</evidence>
<reference evidence="3 4" key="1">
    <citation type="journal article" date="2017" name="Curr. Biol.">
        <title>The Evolution of Venom by Co-option of Single-Copy Genes.</title>
        <authorList>
            <person name="Martinson E.O."/>
            <person name="Mrinalini"/>
            <person name="Kelkar Y.D."/>
            <person name="Chang C.H."/>
            <person name="Werren J.H."/>
        </authorList>
    </citation>
    <scope>NUCLEOTIDE SEQUENCE [LARGE SCALE GENOMIC DNA]</scope>
    <source>
        <strain evidence="3 4">Alberta</strain>
        <tissue evidence="3">Whole body</tissue>
    </source>
</reference>
<dbReference type="PROSITE" id="PS50157">
    <property type="entry name" value="ZINC_FINGER_C2H2_2"/>
    <property type="match status" value="1"/>
</dbReference>
<keyword evidence="1" id="KW-0862">Zinc</keyword>
<feature type="non-terminal residue" evidence="3">
    <location>
        <position position="1"/>
    </location>
</feature>
<comment type="caution">
    <text evidence="3">The sequence shown here is derived from an EMBL/GenBank/DDBJ whole genome shotgun (WGS) entry which is preliminary data.</text>
</comment>
<dbReference type="EMBL" id="NNAY01001092">
    <property type="protein sequence ID" value="OXU25166.1"/>
    <property type="molecule type" value="Genomic_DNA"/>
</dbReference>
<name>A0A232F2W1_9HYME</name>
<evidence type="ECO:0000313" key="4">
    <source>
        <dbReference type="Proteomes" id="UP000215335"/>
    </source>
</evidence>
<protein>
    <recommendedName>
        <fullName evidence="2">C2H2-type domain-containing protein</fullName>
    </recommendedName>
</protein>
<dbReference type="GO" id="GO:0008270">
    <property type="term" value="F:zinc ion binding"/>
    <property type="evidence" value="ECO:0007669"/>
    <property type="project" value="UniProtKB-KW"/>
</dbReference>
<dbReference type="Proteomes" id="UP000215335">
    <property type="component" value="Unassembled WGS sequence"/>
</dbReference>
<proteinExistence type="predicted"/>
<evidence type="ECO:0000256" key="1">
    <source>
        <dbReference type="PROSITE-ProRule" id="PRU00042"/>
    </source>
</evidence>
<dbReference type="InterPro" id="IPR013087">
    <property type="entry name" value="Znf_C2H2_type"/>
</dbReference>
<accession>A0A232F2W1</accession>
<keyword evidence="1" id="KW-0863">Zinc-finger</keyword>